<dbReference type="Gene3D" id="3.40.640.10">
    <property type="entry name" value="Type I PLP-dependent aspartate aminotransferase-like (Major domain)"/>
    <property type="match status" value="1"/>
</dbReference>
<evidence type="ECO:0000256" key="6">
    <source>
        <dbReference type="ARBA" id="ARBA00022898"/>
    </source>
</evidence>
<organism evidence="10 11">
    <name type="scientific">Acidaminobacter hydrogenoformans DSM 2784</name>
    <dbReference type="NCBI Taxonomy" id="1120920"/>
    <lineage>
        <taxon>Bacteria</taxon>
        <taxon>Bacillati</taxon>
        <taxon>Bacillota</taxon>
        <taxon>Clostridia</taxon>
        <taxon>Peptostreptococcales</taxon>
        <taxon>Acidaminobacteraceae</taxon>
        <taxon>Acidaminobacter</taxon>
    </lineage>
</organism>
<evidence type="ECO:0000256" key="3">
    <source>
        <dbReference type="ARBA" id="ARBA00011738"/>
    </source>
</evidence>
<dbReference type="NCBIfam" id="TIGR01141">
    <property type="entry name" value="hisC"/>
    <property type="match status" value="1"/>
</dbReference>
<dbReference type="PROSITE" id="PS00599">
    <property type="entry name" value="AA_TRANSFER_CLASS_2"/>
    <property type="match status" value="1"/>
</dbReference>
<dbReference type="GO" id="GO:0004400">
    <property type="term" value="F:histidinol-phosphate transaminase activity"/>
    <property type="evidence" value="ECO:0007669"/>
    <property type="project" value="UniProtKB-UniRule"/>
</dbReference>
<comment type="subunit">
    <text evidence="3 8">Homodimer.</text>
</comment>
<dbReference type="InterPro" id="IPR004839">
    <property type="entry name" value="Aminotransferase_I/II_large"/>
</dbReference>
<feature type="modified residue" description="N6-(pyridoxal phosphate)lysine" evidence="8">
    <location>
        <position position="242"/>
    </location>
</feature>
<keyword evidence="6 8" id="KW-0663">Pyridoxal phosphate</keyword>
<dbReference type="UniPathway" id="UPA00031">
    <property type="reaction ID" value="UER00012"/>
</dbReference>
<sequence length="383" mass="42578">MNAKHGKMLKNEKGAILMKNFLSQLALGLEPYVPGEQPKDRKYVKLNTNENPYPPSEKVEAAIHGVAMDQLRLYPDPESTDLRVTIADYFNGLVDCESALLTANNVFMGNGSDEILAFVFPAFFTGRYIVFPNITYSFYPVYANLFQTEYREIPLLEDFSVRVEDYLNLASKGDLGADGILIPNPNAPTGRALSKAEIEQIVASNPEIVVAVDEAYIDFGGESVVDLVPKYDNLLVIHTLSKSRSLAGLRVGFAIGSDILIDGLNRVKNSFNSYTMDRIAMAGAKAAILDHDHFNENRNKIIATRERVVGRLEAMGFSVVPSKANFIFISHETKPAAELFYGLRELGILVRYFKKPLIDNHLRVSIGTDEEMDQFLKALASLI</sequence>
<accession>A0A1G5S7B4</accession>
<keyword evidence="8" id="KW-0028">Amino-acid biosynthesis</keyword>
<evidence type="ECO:0000256" key="7">
    <source>
        <dbReference type="ARBA" id="ARBA00047481"/>
    </source>
</evidence>
<evidence type="ECO:0000256" key="5">
    <source>
        <dbReference type="ARBA" id="ARBA00022679"/>
    </source>
</evidence>
<keyword evidence="11" id="KW-1185">Reference proteome</keyword>
<dbReference type="InterPro" id="IPR050106">
    <property type="entry name" value="HistidinolP_aminotransfase"/>
</dbReference>
<feature type="domain" description="Aminotransferase class I/classII large" evidence="9">
    <location>
        <begin position="42"/>
        <end position="379"/>
    </location>
</feature>
<comment type="cofactor">
    <cofactor evidence="1 8">
        <name>pyridoxal 5'-phosphate</name>
        <dbReference type="ChEBI" id="CHEBI:597326"/>
    </cofactor>
</comment>
<proteinExistence type="inferred from homology"/>
<comment type="catalytic activity">
    <reaction evidence="7 8">
        <text>L-histidinol phosphate + 2-oxoglutarate = 3-(imidazol-4-yl)-2-oxopropyl phosphate + L-glutamate</text>
        <dbReference type="Rhea" id="RHEA:23744"/>
        <dbReference type="ChEBI" id="CHEBI:16810"/>
        <dbReference type="ChEBI" id="CHEBI:29985"/>
        <dbReference type="ChEBI" id="CHEBI:57766"/>
        <dbReference type="ChEBI" id="CHEBI:57980"/>
        <dbReference type="EC" id="2.6.1.9"/>
    </reaction>
</comment>
<evidence type="ECO:0000256" key="1">
    <source>
        <dbReference type="ARBA" id="ARBA00001933"/>
    </source>
</evidence>
<evidence type="ECO:0000256" key="2">
    <source>
        <dbReference type="ARBA" id="ARBA00005011"/>
    </source>
</evidence>
<keyword evidence="8" id="KW-0368">Histidine biosynthesis</keyword>
<evidence type="ECO:0000259" key="9">
    <source>
        <dbReference type="Pfam" id="PF00155"/>
    </source>
</evidence>
<dbReference type="SUPFAM" id="SSF53383">
    <property type="entry name" value="PLP-dependent transferases"/>
    <property type="match status" value="1"/>
</dbReference>
<evidence type="ECO:0000313" key="10">
    <source>
        <dbReference type="EMBL" id="SCZ81780.1"/>
    </source>
</evidence>
<dbReference type="HAMAP" id="MF_01023">
    <property type="entry name" value="HisC_aminotrans_2"/>
    <property type="match status" value="1"/>
</dbReference>
<evidence type="ECO:0000256" key="8">
    <source>
        <dbReference type="HAMAP-Rule" id="MF_01023"/>
    </source>
</evidence>
<reference evidence="10 11" key="1">
    <citation type="submission" date="2016-10" db="EMBL/GenBank/DDBJ databases">
        <authorList>
            <person name="de Groot N.N."/>
        </authorList>
    </citation>
    <scope>NUCLEOTIDE SEQUENCE [LARGE SCALE GENOMIC DNA]</scope>
    <source>
        <strain evidence="10 11">DSM 2784</strain>
    </source>
</reference>
<dbReference type="EC" id="2.6.1.9" evidence="8"/>
<dbReference type="AlphaFoldDB" id="A0A1G5S7B4"/>
<dbReference type="STRING" id="1120920.SAMN03080599_03024"/>
<dbReference type="PANTHER" id="PTHR43643:SF3">
    <property type="entry name" value="HISTIDINOL-PHOSPHATE AMINOTRANSFERASE"/>
    <property type="match status" value="1"/>
</dbReference>
<evidence type="ECO:0000313" key="11">
    <source>
        <dbReference type="Proteomes" id="UP000199208"/>
    </source>
</evidence>
<dbReference type="Gene3D" id="3.90.1150.10">
    <property type="entry name" value="Aspartate Aminotransferase, domain 1"/>
    <property type="match status" value="1"/>
</dbReference>
<keyword evidence="5 8" id="KW-0808">Transferase</keyword>
<dbReference type="EMBL" id="FMWL01000023">
    <property type="protein sequence ID" value="SCZ81780.1"/>
    <property type="molecule type" value="Genomic_DNA"/>
</dbReference>
<dbReference type="InterPro" id="IPR015424">
    <property type="entry name" value="PyrdxlP-dep_Trfase"/>
</dbReference>
<keyword evidence="4 8" id="KW-0032">Aminotransferase</keyword>
<comment type="pathway">
    <text evidence="2 8">Amino-acid biosynthesis; L-histidine biosynthesis; L-histidine from 5-phospho-alpha-D-ribose 1-diphosphate: step 7/9.</text>
</comment>
<dbReference type="InterPro" id="IPR015421">
    <property type="entry name" value="PyrdxlP-dep_Trfase_major"/>
</dbReference>
<dbReference type="Pfam" id="PF00155">
    <property type="entry name" value="Aminotran_1_2"/>
    <property type="match status" value="1"/>
</dbReference>
<dbReference type="InterPro" id="IPR015422">
    <property type="entry name" value="PyrdxlP-dep_Trfase_small"/>
</dbReference>
<name>A0A1G5S7B4_9FIRM</name>
<protein>
    <recommendedName>
        <fullName evidence="8">Histidinol-phosphate aminotransferase</fullName>
        <ecNumber evidence="8">2.6.1.9</ecNumber>
    </recommendedName>
    <alternativeName>
        <fullName evidence="8">Imidazole acetol-phosphate transaminase</fullName>
    </alternativeName>
</protein>
<dbReference type="CDD" id="cd00609">
    <property type="entry name" value="AAT_like"/>
    <property type="match status" value="1"/>
</dbReference>
<comment type="similarity">
    <text evidence="8">Belongs to the class-II pyridoxal-phosphate-dependent aminotransferase family. Histidinol-phosphate aminotransferase subfamily.</text>
</comment>
<dbReference type="GO" id="GO:0000105">
    <property type="term" value="P:L-histidine biosynthetic process"/>
    <property type="evidence" value="ECO:0007669"/>
    <property type="project" value="UniProtKB-UniRule"/>
</dbReference>
<dbReference type="PANTHER" id="PTHR43643">
    <property type="entry name" value="HISTIDINOL-PHOSPHATE AMINOTRANSFERASE 2"/>
    <property type="match status" value="1"/>
</dbReference>
<dbReference type="Proteomes" id="UP000199208">
    <property type="component" value="Unassembled WGS sequence"/>
</dbReference>
<dbReference type="InterPro" id="IPR001917">
    <property type="entry name" value="Aminotrans_II_pyridoxalP_BS"/>
</dbReference>
<evidence type="ECO:0000256" key="4">
    <source>
        <dbReference type="ARBA" id="ARBA00022576"/>
    </source>
</evidence>
<dbReference type="InterPro" id="IPR005861">
    <property type="entry name" value="HisP_aminotrans"/>
</dbReference>
<gene>
    <name evidence="8" type="primary">hisC</name>
    <name evidence="10" type="ORF">SAMN03080599_03024</name>
</gene>
<dbReference type="GO" id="GO:0030170">
    <property type="term" value="F:pyridoxal phosphate binding"/>
    <property type="evidence" value="ECO:0007669"/>
    <property type="project" value="InterPro"/>
</dbReference>